<organism evidence="5 6">
    <name type="scientific">Herbaspirillum hiltneri N3</name>
    <dbReference type="NCBI Taxonomy" id="1262470"/>
    <lineage>
        <taxon>Bacteria</taxon>
        <taxon>Pseudomonadati</taxon>
        <taxon>Pseudomonadota</taxon>
        <taxon>Betaproteobacteria</taxon>
        <taxon>Burkholderiales</taxon>
        <taxon>Oxalobacteraceae</taxon>
        <taxon>Herbaspirillum</taxon>
    </lineage>
</organism>
<protein>
    <recommendedName>
        <fullName evidence="3">3-oxoacyl-[acyl-carrier-protein] reductase</fullName>
        <ecNumber evidence="3">1.1.1.100</ecNumber>
    </recommendedName>
</protein>
<keyword evidence="6" id="KW-1185">Reference proteome</keyword>
<feature type="domain" description="Ketoreductase" evidence="4">
    <location>
        <begin position="12"/>
        <end position="192"/>
    </location>
</feature>
<dbReference type="SMART" id="SM00822">
    <property type="entry name" value="PKS_KR"/>
    <property type="match status" value="1"/>
</dbReference>
<dbReference type="SUPFAM" id="SSF51735">
    <property type="entry name" value="NAD(P)-binding Rossmann-fold domains"/>
    <property type="match status" value="1"/>
</dbReference>
<dbReference type="InterPro" id="IPR002347">
    <property type="entry name" value="SDR_fam"/>
</dbReference>
<dbReference type="EC" id="1.1.1.100" evidence="3"/>
<comment type="subunit">
    <text evidence="3">Homotetramer.</text>
</comment>
<dbReference type="Proteomes" id="UP000063429">
    <property type="component" value="Chromosome"/>
</dbReference>
<keyword evidence="3" id="KW-0521">NADP</keyword>
<dbReference type="InterPro" id="IPR050259">
    <property type="entry name" value="SDR"/>
</dbReference>
<gene>
    <name evidence="5" type="primary">fabG</name>
    <name evidence="5" type="ORF">F506_09340</name>
</gene>
<dbReference type="RefSeq" id="WP_053196863.1">
    <property type="nucleotide sequence ID" value="NZ_CP011409.1"/>
</dbReference>
<comment type="catalytic activity">
    <reaction evidence="3">
        <text>a (3R)-hydroxyacyl-[ACP] + NADP(+) = a 3-oxoacyl-[ACP] + NADPH + H(+)</text>
        <dbReference type="Rhea" id="RHEA:17397"/>
        <dbReference type="Rhea" id="RHEA-COMP:9916"/>
        <dbReference type="Rhea" id="RHEA-COMP:9945"/>
        <dbReference type="ChEBI" id="CHEBI:15378"/>
        <dbReference type="ChEBI" id="CHEBI:57783"/>
        <dbReference type="ChEBI" id="CHEBI:58349"/>
        <dbReference type="ChEBI" id="CHEBI:78776"/>
        <dbReference type="ChEBI" id="CHEBI:78827"/>
        <dbReference type="EC" id="1.1.1.100"/>
    </reaction>
</comment>
<dbReference type="NCBIfam" id="NF005559">
    <property type="entry name" value="PRK07231.1"/>
    <property type="match status" value="1"/>
</dbReference>
<dbReference type="GO" id="GO:0004316">
    <property type="term" value="F:3-oxoacyl-[acyl-carrier-protein] reductase (NADPH) activity"/>
    <property type="evidence" value="ECO:0007669"/>
    <property type="project" value="UniProtKB-EC"/>
</dbReference>
<evidence type="ECO:0000313" key="6">
    <source>
        <dbReference type="Proteomes" id="UP000063429"/>
    </source>
</evidence>
<dbReference type="InterPro" id="IPR036291">
    <property type="entry name" value="NAD(P)-bd_dom_sf"/>
</dbReference>
<evidence type="ECO:0000256" key="1">
    <source>
        <dbReference type="ARBA" id="ARBA00006484"/>
    </source>
</evidence>
<comment type="function">
    <text evidence="3">Catalyzes the NADPH-dependent reduction of beta-ketoacyl-ACP substrates to beta-hydroxyacyl-ACP products, the first reductive step in the elongation cycle of fatty acid biosynthesis.</text>
</comment>
<evidence type="ECO:0000256" key="3">
    <source>
        <dbReference type="RuleBase" id="RU366074"/>
    </source>
</evidence>
<dbReference type="CDD" id="cd05333">
    <property type="entry name" value="BKR_SDR_c"/>
    <property type="match status" value="1"/>
</dbReference>
<comment type="similarity">
    <text evidence="1 3">Belongs to the short-chain dehydrogenases/reductases (SDR) family.</text>
</comment>
<sequence length="254" mass="26290">MSDQRSQNLQNQIALVTGASRGIGRAIALELVRQGAKVVGTATSAAGAAAISEYLEQAQPGCGKGVVLNVNDAAACSALIDDMQKEFGGLSILVNNAGITQDQLAMRMKDEEWDNVIATNLTAVGRLSRAVLRGMMKARNGRIINITSVVGSAGNSGQMNYAAAKAGVAGMSRALAREIGSRNITVNCIAPGFIDTDMTKVLGEQQTAALLQQIPLGRLGAPEDIAAAVAFLASPQAAYITGTTLHVNGGMYMN</sequence>
<evidence type="ECO:0000256" key="2">
    <source>
        <dbReference type="ARBA" id="ARBA00023002"/>
    </source>
</evidence>
<dbReference type="InterPro" id="IPR057326">
    <property type="entry name" value="KR_dom"/>
</dbReference>
<dbReference type="PRINTS" id="PR00080">
    <property type="entry name" value="SDRFAMILY"/>
</dbReference>
<evidence type="ECO:0000259" key="4">
    <source>
        <dbReference type="SMART" id="SM00822"/>
    </source>
</evidence>
<dbReference type="PRINTS" id="PR00081">
    <property type="entry name" value="GDHRDH"/>
</dbReference>
<dbReference type="NCBIfam" id="NF004197">
    <property type="entry name" value="PRK05653.1-1"/>
    <property type="match status" value="1"/>
</dbReference>
<dbReference type="NCBIfam" id="TIGR01830">
    <property type="entry name" value="3oxo_ACP_reduc"/>
    <property type="match status" value="1"/>
</dbReference>
<reference evidence="6" key="1">
    <citation type="journal article" date="2015" name="Genome Announc.">
        <title>Complete Genome Sequence of Herbaspirillum hiltneri N3 (DSM 17495), Isolated from Surface-Sterilized Wheat Roots.</title>
        <authorList>
            <person name="Guizelini D."/>
            <person name="Saizaki P.M."/>
            <person name="Coimbra N.A."/>
            <person name="Weiss V.A."/>
            <person name="Faoro H."/>
            <person name="Sfeir M.Z."/>
            <person name="Baura V.A."/>
            <person name="Monteiro R.A."/>
            <person name="Chubatsu L.S."/>
            <person name="Souza E.M."/>
            <person name="Cruz L.M."/>
            <person name="Pedrosa F.O."/>
            <person name="Raittz R.T."/>
            <person name="Marchaukoski J.N."/>
            <person name="Steffens M.B."/>
        </authorList>
    </citation>
    <scope>NUCLEOTIDE SEQUENCE [LARGE SCALE GENOMIC DNA]</scope>
    <source>
        <strain evidence="6">N3</strain>
    </source>
</reference>
<comment type="pathway">
    <text evidence="3">Lipid metabolism; fatty acid biosynthesis.</text>
</comment>
<dbReference type="PANTHER" id="PTHR42879">
    <property type="entry name" value="3-OXOACYL-(ACYL-CARRIER-PROTEIN) REDUCTASE"/>
    <property type="match status" value="1"/>
</dbReference>
<dbReference type="EMBL" id="CP011409">
    <property type="protein sequence ID" value="AKZ62855.1"/>
    <property type="molecule type" value="Genomic_DNA"/>
</dbReference>
<keyword evidence="3" id="KW-0443">Lipid metabolism</keyword>
<keyword evidence="3" id="KW-0275">Fatty acid biosynthesis</keyword>
<dbReference type="InterPro" id="IPR020904">
    <property type="entry name" value="Sc_DH/Rdtase_CS"/>
</dbReference>
<accession>A0ABM5V024</accession>
<name>A0ABM5V024_9BURK</name>
<keyword evidence="2 3" id="KW-0560">Oxidoreductase</keyword>
<evidence type="ECO:0000313" key="5">
    <source>
        <dbReference type="EMBL" id="AKZ62855.1"/>
    </source>
</evidence>
<dbReference type="NCBIfam" id="NF009464">
    <property type="entry name" value="PRK12824.1"/>
    <property type="match status" value="1"/>
</dbReference>
<dbReference type="PROSITE" id="PS00061">
    <property type="entry name" value="ADH_SHORT"/>
    <property type="match status" value="1"/>
</dbReference>
<proteinExistence type="inferred from homology"/>
<dbReference type="PANTHER" id="PTHR42879:SF2">
    <property type="entry name" value="3-OXOACYL-[ACYL-CARRIER-PROTEIN] REDUCTASE FABG"/>
    <property type="match status" value="1"/>
</dbReference>
<dbReference type="InterPro" id="IPR011284">
    <property type="entry name" value="3oxo_ACP_reduc"/>
</dbReference>
<keyword evidence="3" id="KW-0444">Lipid biosynthesis</keyword>
<keyword evidence="3" id="KW-0276">Fatty acid metabolism</keyword>
<dbReference type="NCBIfam" id="NF009466">
    <property type="entry name" value="PRK12826.1-2"/>
    <property type="match status" value="1"/>
</dbReference>
<dbReference type="Gene3D" id="3.40.50.720">
    <property type="entry name" value="NAD(P)-binding Rossmann-like Domain"/>
    <property type="match status" value="1"/>
</dbReference>
<dbReference type="Pfam" id="PF13561">
    <property type="entry name" value="adh_short_C2"/>
    <property type="match status" value="1"/>
</dbReference>